<feature type="domain" description="HhH-GPD" evidence="14">
    <location>
        <begin position="44"/>
        <end position="192"/>
    </location>
</feature>
<accession>A0A1H6T393</accession>
<dbReference type="Gene3D" id="1.10.1670.10">
    <property type="entry name" value="Helix-hairpin-Helix base-excision DNA repair enzymes (C-terminal)"/>
    <property type="match status" value="1"/>
</dbReference>
<evidence type="ECO:0000256" key="7">
    <source>
        <dbReference type="ARBA" id="ARBA00023014"/>
    </source>
</evidence>
<dbReference type="InterPro" id="IPR023170">
    <property type="entry name" value="HhH_base_excis_C"/>
</dbReference>
<comment type="function">
    <text evidence="13">DNA repair enzyme that has both DNA N-glycosylase activity and AP-lyase activity. The DNA N-glycosylase activity releases various damaged pyrimidines from DNA by cleaving the N-glycosidic bond, leaving an AP (apurinic/apyrimidinic) site. The AP-lyase activity cleaves the phosphodiester bond 3' to the AP site by a beta-elimination, leaving a 3'-terminal unsaturated sugar and a product with a terminal 5'-phosphate.</text>
</comment>
<dbReference type="GO" id="GO:0006285">
    <property type="term" value="P:base-excision repair, AP site formation"/>
    <property type="evidence" value="ECO:0007669"/>
    <property type="project" value="TreeGrafter"/>
</dbReference>
<dbReference type="KEGG" id="hae:halTADL_0962"/>
<keyword evidence="15" id="KW-0255">Endonuclease</keyword>
<dbReference type="Pfam" id="PF00633">
    <property type="entry name" value="HHH"/>
    <property type="match status" value="1"/>
</dbReference>
<comment type="cofactor">
    <cofactor evidence="13">
        <name>[4Fe-4S] cluster</name>
        <dbReference type="ChEBI" id="CHEBI:49883"/>
    </cofactor>
    <text evidence="13">Binds 1 [4Fe-4S] cluster.</text>
</comment>
<evidence type="ECO:0000313" key="15">
    <source>
        <dbReference type="EMBL" id="SEI74511.1"/>
    </source>
</evidence>
<keyword evidence="16" id="KW-1185">Reference proteome</keyword>
<keyword evidence="3 13" id="KW-0479">Metal-binding</keyword>
<evidence type="ECO:0000256" key="12">
    <source>
        <dbReference type="ARBA" id="ARBA00052915"/>
    </source>
</evidence>
<dbReference type="InterPro" id="IPR005759">
    <property type="entry name" value="Nth"/>
</dbReference>
<keyword evidence="4 13" id="KW-0227">DNA damage</keyword>
<accession>A0A2H4Q065</accession>
<keyword evidence="11 13" id="KW-0326">Glycosidase</keyword>
<dbReference type="FunFam" id="1.10.340.30:FF:000001">
    <property type="entry name" value="Endonuclease III"/>
    <property type="match status" value="1"/>
</dbReference>
<feature type="binding site" evidence="13">
    <location>
        <position position="210"/>
    </location>
    <ligand>
        <name>[4Fe-4S] cluster</name>
        <dbReference type="ChEBI" id="CHEBI:49883"/>
    </ligand>
</feature>
<feature type="binding site" evidence="13">
    <location>
        <position position="201"/>
    </location>
    <ligand>
        <name>[4Fe-4S] cluster</name>
        <dbReference type="ChEBI" id="CHEBI:49883"/>
    </ligand>
</feature>
<dbReference type="GO" id="GO:0003677">
    <property type="term" value="F:DNA binding"/>
    <property type="evidence" value="ECO:0007669"/>
    <property type="project" value="UniProtKB-UniRule"/>
</dbReference>
<keyword evidence="5 13" id="KW-0378">Hydrolase</keyword>
<evidence type="ECO:0000256" key="4">
    <source>
        <dbReference type="ARBA" id="ARBA00022763"/>
    </source>
</evidence>
<dbReference type="InterPro" id="IPR003651">
    <property type="entry name" value="Endonuclease3_FeS-loop_motif"/>
</dbReference>
<evidence type="ECO:0000256" key="8">
    <source>
        <dbReference type="ARBA" id="ARBA00023125"/>
    </source>
</evidence>
<evidence type="ECO:0000256" key="5">
    <source>
        <dbReference type="ARBA" id="ARBA00022801"/>
    </source>
</evidence>
<proteinExistence type="inferred from homology"/>
<organism evidence="15 16">
    <name type="scientific">Halohasta litchfieldiae</name>
    <dbReference type="NCBI Taxonomy" id="1073996"/>
    <lineage>
        <taxon>Archaea</taxon>
        <taxon>Methanobacteriati</taxon>
        <taxon>Methanobacteriota</taxon>
        <taxon>Stenosarchaea group</taxon>
        <taxon>Halobacteria</taxon>
        <taxon>Halobacteriales</taxon>
        <taxon>Haloferacaceae</taxon>
        <taxon>Halohasta</taxon>
    </lineage>
</organism>
<keyword evidence="7 13" id="KW-0411">Iron-sulfur</keyword>
<keyword evidence="2 13" id="KW-0004">4Fe-4S</keyword>
<protein>
    <recommendedName>
        <fullName evidence="13">Endonuclease III</fullName>
        <ecNumber evidence="13">4.2.99.18</ecNumber>
    </recommendedName>
    <alternativeName>
        <fullName evidence="13">DNA-(apurinic or apyrimidinic site) lyase</fullName>
    </alternativeName>
</protein>
<dbReference type="SMART" id="SM00478">
    <property type="entry name" value="ENDO3c"/>
    <property type="match status" value="1"/>
</dbReference>
<gene>
    <name evidence="13" type="primary">nth</name>
    <name evidence="15" type="ORF">SAMN05444271_10718</name>
</gene>
<dbReference type="PANTHER" id="PTHR10359:SF18">
    <property type="entry name" value="ENDONUCLEASE III"/>
    <property type="match status" value="1"/>
</dbReference>
<dbReference type="SUPFAM" id="SSF48150">
    <property type="entry name" value="DNA-glycosylase"/>
    <property type="match status" value="1"/>
</dbReference>
<evidence type="ECO:0000256" key="11">
    <source>
        <dbReference type="ARBA" id="ARBA00023295"/>
    </source>
</evidence>
<evidence type="ECO:0000313" key="16">
    <source>
        <dbReference type="Proteomes" id="UP000198888"/>
    </source>
</evidence>
<dbReference type="Proteomes" id="UP000198888">
    <property type="component" value="Unassembled WGS sequence"/>
</dbReference>
<dbReference type="GeneID" id="35001777"/>
<comment type="catalytic activity">
    <reaction evidence="13">
        <text>2'-deoxyribonucleotide-(2'-deoxyribose 5'-phosphate)-2'-deoxyribonucleotide-DNA = a 3'-end 2'-deoxyribonucleotide-(2,3-dehydro-2,3-deoxyribose 5'-phosphate)-DNA + a 5'-end 5'-phospho-2'-deoxyribonucleoside-DNA + H(+)</text>
        <dbReference type="Rhea" id="RHEA:66592"/>
        <dbReference type="Rhea" id="RHEA-COMP:13180"/>
        <dbReference type="Rhea" id="RHEA-COMP:16897"/>
        <dbReference type="Rhea" id="RHEA-COMP:17067"/>
        <dbReference type="ChEBI" id="CHEBI:15378"/>
        <dbReference type="ChEBI" id="CHEBI:136412"/>
        <dbReference type="ChEBI" id="CHEBI:157695"/>
        <dbReference type="ChEBI" id="CHEBI:167181"/>
        <dbReference type="EC" id="4.2.99.18"/>
    </reaction>
</comment>
<feature type="binding site" evidence="13">
    <location>
        <position position="204"/>
    </location>
    <ligand>
        <name>[4Fe-4S] cluster</name>
        <dbReference type="ChEBI" id="CHEBI:49883"/>
    </ligand>
</feature>
<keyword evidence="15" id="KW-0540">Nuclease</keyword>
<dbReference type="GO" id="GO:0051539">
    <property type="term" value="F:4 iron, 4 sulfur cluster binding"/>
    <property type="evidence" value="ECO:0007669"/>
    <property type="project" value="UniProtKB-UniRule"/>
</dbReference>
<keyword evidence="6 13" id="KW-0408">Iron</keyword>
<dbReference type="HAMAP" id="MF_00942">
    <property type="entry name" value="Nth"/>
    <property type="match status" value="1"/>
</dbReference>
<dbReference type="FunFam" id="1.10.1670.10:FF:000001">
    <property type="entry name" value="Endonuclease III"/>
    <property type="match status" value="1"/>
</dbReference>
<keyword evidence="8 13" id="KW-0238">DNA-binding</keyword>
<dbReference type="InterPro" id="IPR003265">
    <property type="entry name" value="HhH-GPD_domain"/>
</dbReference>
<evidence type="ECO:0000256" key="2">
    <source>
        <dbReference type="ARBA" id="ARBA00022485"/>
    </source>
</evidence>
<dbReference type="EC" id="4.2.99.18" evidence="13"/>
<dbReference type="Gene3D" id="1.10.340.30">
    <property type="entry name" value="Hypothetical protein, domain 2"/>
    <property type="match status" value="1"/>
</dbReference>
<dbReference type="OrthoDB" id="84708at2157"/>
<feature type="binding site" evidence="13">
    <location>
        <position position="194"/>
    </location>
    <ligand>
        <name>[4Fe-4S] cluster</name>
        <dbReference type="ChEBI" id="CHEBI:49883"/>
    </ligand>
</feature>
<dbReference type="PIRSF" id="PIRSF001435">
    <property type="entry name" value="Nth"/>
    <property type="match status" value="1"/>
</dbReference>
<dbReference type="STRING" id="1073996.SAMN05444271_10718"/>
<evidence type="ECO:0000256" key="13">
    <source>
        <dbReference type="HAMAP-Rule" id="MF_00942"/>
    </source>
</evidence>
<name>A0A1H6T393_9EURY</name>
<dbReference type="SMART" id="SM00525">
    <property type="entry name" value="FES"/>
    <property type="match status" value="1"/>
</dbReference>
<evidence type="ECO:0000259" key="14">
    <source>
        <dbReference type="SMART" id="SM00478"/>
    </source>
</evidence>
<evidence type="ECO:0000256" key="6">
    <source>
        <dbReference type="ARBA" id="ARBA00023004"/>
    </source>
</evidence>
<dbReference type="PANTHER" id="PTHR10359">
    <property type="entry name" value="A/G-SPECIFIC ADENINE GLYCOSYLASE/ENDONUCLEASE III"/>
    <property type="match status" value="1"/>
</dbReference>
<dbReference type="GO" id="GO:0141016">
    <property type="term" value="F:G/T mismatch-specific thymine-DNA glycosylase activity"/>
    <property type="evidence" value="ECO:0007669"/>
    <property type="project" value="UniProtKB-EC"/>
</dbReference>
<evidence type="ECO:0000256" key="3">
    <source>
        <dbReference type="ARBA" id="ARBA00022723"/>
    </source>
</evidence>
<dbReference type="RefSeq" id="WP_089671617.1">
    <property type="nucleotide sequence ID" value="NZ_CP024845.1"/>
</dbReference>
<keyword evidence="10 13" id="KW-0456">Lyase</keyword>
<evidence type="ECO:0000256" key="10">
    <source>
        <dbReference type="ARBA" id="ARBA00023239"/>
    </source>
</evidence>
<comment type="similarity">
    <text evidence="1 13">Belongs to the Nth/MutY family.</text>
</comment>
<reference evidence="15 16" key="1">
    <citation type="submission" date="2016-10" db="EMBL/GenBank/DDBJ databases">
        <authorList>
            <person name="de Groot N.N."/>
        </authorList>
    </citation>
    <scope>NUCLEOTIDE SEQUENCE [LARGE SCALE GENOMIC DNA]</scope>
    <source>
        <strain evidence="15 16">DSM 22187</strain>
    </source>
</reference>
<dbReference type="InterPro" id="IPR000445">
    <property type="entry name" value="HhH_motif"/>
</dbReference>
<dbReference type="AlphaFoldDB" id="A0A1H6T393"/>
<keyword evidence="9 13" id="KW-0234">DNA repair</keyword>
<dbReference type="EMBL" id="FNYR01000007">
    <property type="protein sequence ID" value="SEI74511.1"/>
    <property type="molecule type" value="Genomic_DNA"/>
</dbReference>
<comment type="catalytic activity">
    <reaction evidence="12">
        <text>Hydrolyzes mismatched double-stranded DNA and polynucleotides, releasing free thymine.</text>
        <dbReference type="EC" id="3.2.2.29"/>
    </reaction>
</comment>
<evidence type="ECO:0000256" key="9">
    <source>
        <dbReference type="ARBA" id="ARBA00023204"/>
    </source>
</evidence>
<dbReference type="GO" id="GO:0140078">
    <property type="term" value="F:class I DNA-(apurinic or apyrimidinic site) endonuclease activity"/>
    <property type="evidence" value="ECO:0007669"/>
    <property type="project" value="UniProtKB-EC"/>
</dbReference>
<dbReference type="Pfam" id="PF00730">
    <property type="entry name" value="HhH-GPD"/>
    <property type="match status" value="1"/>
</dbReference>
<sequence>MGSTLDTRHDQTLEVIDRLHDAYPDTTISLNFSSRLELLIAVMLSAQCTDERVNKVTAELFEKYDGPEEYAAVEQDELADNISSITYFNSKADYIRSTASTLIEKHDGEVPDTMDELTDLKGVGRKTANVVLQHGHQIVEGIVVDTHVQRISRRLGITEEKRPEAIEQDLMGVVPEDDWQWYTHLMITHGRETCTAINPDCSDCLLEDICPSSKVDNDVDLASGEAWD</sequence>
<dbReference type="NCBIfam" id="TIGR01083">
    <property type="entry name" value="nth"/>
    <property type="match status" value="1"/>
</dbReference>
<evidence type="ECO:0000256" key="1">
    <source>
        <dbReference type="ARBA" id="ARBA00008343"/>
    </source>
</evidence>
<dbReference type="GO" id="GO:0046872">
    <property type="term" value="F:metal ion binding"/>
    <property type="evidence" value="ECO:0007669"/>
    <property type="project" value="UniProtKB-KW"/>
</dbReference>
<dbReference type="InterPro" id="IPR011257">
    <property type="entry name" value="DNA_glycosylase"/>
</dbReference>
<dbReference type="CDD" id="cd00056">
    <property type="entry name" value="ENDO3c"/>
    <property type="match status" value="1"/>
</dbReference>